<keyword evidence="10 14" id="KW-0573">Peptidoglycan synthesis</keyword>
<dbReference type="GO" id="GO:0008763">
    <property type="term" value="F:UDP-N-acetylmuramate-L-alanine ligase activity"/>
    <property type="evidence" value="ECO:0007669"/>
    <property type="project" value="UniProtKB-UniRule"/>
</dbReference>
<dbReference type="EMBL" id="JAGTAR010000047">
    <property type="protein sequence ID" value="MBR8538050.1"/>
    <property type="molecule type" value="Genomic_DNA"/>
</dbReference>
<sequence length="462" mass="51565">MLQLKDIKSVYFIGVGGIGMSAIARFFKYEGLHVAGYDRVSTVLTKELEAEGIDIHYKDDIKQVALNYHDKSSTLVVYTPAIPADHSELCYFNNKGFDVRKRATVLGLISKGMNSVCVAGTHGKTTISSMTAHLYKQSSVGCNAFLGGIINNYKTNFLHDGQSPYVVLEADEFDRSFLHLHPHFALISAVDADHLDIYGDEESVSDAFHAFVEKIEPGGVLLHKAGLMIDDVNDEIEVFTYSIEEKADFSAMNIRLVNGMYQFDMRSPFGLVKGLKMGVPGLVNVENAVGAVGLALLGGVEPEEIKAALPLFEGIRRRFQYRIKEDKLVFIDDYAHHPQEINATVKSVRALYPDKHITTIFQPHLYTRTRDFASGFAEALDKCDRILLMDIYPARELPIEGVNADMIRLLMHNKHVQLVGRDELFSVLTSEQNEVILTLGAGDIDKEVPLLEAKLREFISNY</sequence>
<name>A0A941IZQ3_9BACT</name>
<dbReference type="InterPro" id="IPR036615">
    <property type="entry name" value="Mur_ligase_C_dom_sf"/>
</dbReference>
<feature type="domain" description="Mur ligase central" evidence="17">
    <location>
        <begin position="118"/>
        <end position="295"/>
    </location>
</feature>
<dbReference type="EC" id="6.3.2.8" evidence="3 14"/>
<dbReference type="Proteomes" id="UP000679220">
    <property type="component" value="Unassembled WGS sequence"/>
</dbReference>
<evidence type="ECO:0000313" key="18">
    <source>
        <dbReference type="EMBL" id="MBR8538050.1"/>
    </source>
</evidence>
<evidence type="ECO:0000256" key="2">
    <source>
        <dbReference type="ARBA" id="ARBA00004752"/>
    </source>
</evidence>
<feature type="binding site" evidence="14">
    <location>
        <begin position="120"/>
        <end position="126"/>
    </location>
    <ligand>
        <name>ATP</name>
        <dbReference type="ChEBI" id="CHEBI:30616"/>
    </ligand>
</feature>
<evidence type="ECO:0000259" key="17">
    <source>
        <dbReference type="Pfam" id="PF08245"/>
    </source>
</evidence>
<keyword evidence="6 14" id="KW-0132">Cell division</keyword>
<proteinExistence type="inferred from homology"/>
<evidence type="ECO:0000256" key="13">
    <source>
        <dbReference type="ARBA" id="ARBA00047833"/>
    </source>
</evidence>
<dbReference type="GO" id="GO:0051301">
    <property type="term" value="P:cell division"/>
    <property type="evidence" value="ECO:0007669"/>
    <property type="project" value="UniProtKB-KW"/>
</dbReference>
<evidence type="ECO:0000256" key="8">
    <source>
        <dbReference type="ARBA" id="ARBA00022840"/>
    </source>
</evidence>
<gene>
    <name evidence="14" type="primary">murC</name>
    <name evidence="18" type="ORF">KDU71_20945</name>
</gene>
<comment type="catalytic activity">
    <reaction evidence="13 14">
        <text>UDP-N-acetyl-alpha-D-muramate + L-alanine + ATP = UDP-N-acetyl-alpha-D-muramoyl-L-alanine + ADP + phosphate + H(+)</text>
        <dbReference type="Rhea" id="RHEA:23372"/>
        <dbReference type="ChEBI" id="CHEBI:15378"/>
        <dbReference type="ChEBI" id="CHEBI:30616"/>
        <dbReference type="ChEBI" id="CHEBI:43474"/>
        <dbReference type="ChEBI" id="CHEBI:57972"/>
        <dbReference type="ChEBI" id="CHEBI:70757"/>
        <dbReference type="ChEBI" id="CHEBI:83898"/>
        <dbReference type="ChEBI" id="CHEBI:456216"/>
        <dbReference type="EC" id="6.3.2.8"/>
    </reaction>
</comment>
<dbReference type="GO" id="GO:0008360">
    <property type="term" value="P:regulation of cell shape"/>
    <property type="evidence" value="ECO:0007669"/>
    <property type="project" value="UniProtKB-KW"/>
</dbReference>
<comment type="pathway">
    <text evidence="2 14">Cell wall biogenesis; peptidoglycan biosynthesis.</text>
</comment>
<dbReference type="SUPFAM" id="SSF53244">
    <property type="entry name" value="MurD-like peptide ligases, peptide-binding domain"/>
    <property type="match status" value="1"/>
</dbReference>
<dbReference type="InterPro" id="IPR005758">
    <property type="entry name" value="UDP-N-AcMur_Ala_ligase_MurC"/>
</dbReference>
<dbReference type="HAMAP" id="MF_00046">
    <property type="entry name" value="MurC"/>
    <property type="match status" value="1"/>
</dbReference>
<dbReference type="SUPFAM" id="SSF51984">
    <property type="entry name" value="MurCD N-terminal domain"/>
    <property type="match status" value="1"/>
</dbReference>
<evidence type="ECO:0000256" key="9">
    <source>
        <dbReference type="ARBA" id="ARBA00022960"/>
    </source>
</evidence>
<dbReference type="PANTHER" id="PTHR43445">
    <property type="entry name" value="UDP-N-ACETYLMURAMATE--L-ALANINE LIGASE-RELATED"/>
    <property type="match status" value="1"/>
</dbReference>
<keyword evidence="5 14" id="KW-0436">Ligase</keyword>
<dbReference type="Pfam" id="PF08245">
    <property type="entry name" value="Mur_ligase_M"/>
    <property type="match status" value="1"/>
</dbReference>
<dbReference type="Gene3D" id="3.40.1190.10">
    <property type="entry name" value="Mur-like, catalytic domain"/>
    <property type="match status" value="1"/>
</dbReference>
<dbReference type="GO" id="GO:0071555">
    <property type="term" value="P:cell wall organization"/>
    <property type="evidence" value="ECO:0007669"/>
    <property type="project" value="UniProtKB-KW"/>
</dbReference>
<keyword evidence="7 14" id="KW-0547">Nucleotide-binding</keyword>
<evidence type="ECO:0000256" key="14">
    <source>
        <dbReference type="HAMAP-Rule" id="MF_00046"/>
    </source>
</evidence>
<dbReference type="NCBIfam" id="TIGR01082">
    <property type="entry name" value="murC"/>
    <property type="match status" value="1"/>
</dbReference>
<dbReference type="PANTHER" id="PTHR43445:SF3">
    <property type="entry name" value="UDP-N-ACETYLMURAMATE--L-ALANINE LIGASE"/>
    <property type="match status" value="1"/>
</dbReference>
<keyword evidence="9 14" id="KW-0133">Cell shape</keyword>
<keyword evidence="4 14" id="KW-0963">Cytoplasm</keyword>
<evidence type="ECO:0000256" key="1">
    <source>
        <dbReference type="ARBA" id="ARBA00004496"/>
    </source>
</evidence>
<dbReference type="InterPro" id="IPR004101">
    <property type="entry name" value="Mur_ligase_C"/>
</dbReference>
<comment type="caution">
    <text evidence="18">The sequence shown here is derived from an EMBL/GenBank/DDBJ whole genome shotgun (WGS) entry which is preliminary data.</text>
</comment>
<keyword evidence="12 14" id="KW-0961">Cell wall biogenesis/degradation</keyword>
<dbReference type="Pfam" id="PF02875">
    <property type="entry name" value="Mur_ligase_C"/>
    <property type="match status" value="1"/>
</dbReference>
<evidence type="ECO:0000313" key="19">
    <source>
        <dbReference type="Proteomes" id="UP000679220"/>
    </source>
</evidence>
<keyword evidence="19" id="KW-1185">Reference proteome</keyword>
<dbReference type="InterPro" id="IPR013221">
    <property type="entry name" value="Mur_ligase_cen"/>
</dbReference>
<dbReference type="Pfam" id="PF01225">
    <property type="entry name" value="Mur_ligase"/>
    <property type="match status" value="1"/>
</dbReference>
<dbReference type="InterPro" id="IPR000713">
    <property type="entry name" value="Mur_ligase_N"/>
</dbReference>
<evidence type="ECO:0000256" key="5">
    <source>
        <dbReference type="ARBA" id="ARBA00022598"/>
    </source>
</evidence>
<evidence type="ECO:0000259" key="15">
    <source>
        <dbReference type="Pfam" id="PF01225"/>
    </source>
</evidence>
<comment type="similarity">
    <text evidence="14">Belongs to the MurCDEF family.</text>
</comment>
<keyword evidence="8 14" id="KW-0067">ATP-binding</keyword>
<reference evidence="18" key="1">
    <citation type="journal article" date="2018" name="Int. J. Syst. Evol. Microbiol.">
        <title>Carboxylicivirga sediminis sp. nov., isolated from coastal sediment.</title>
        <authorList>
            <person name="Wang F.Q."/>
            <person name="Ren L.H."/>
            <person name="Zou R.J."/>
            <person name="Sun Y.Z."/>
            <person name="Liu X.J."/>
            <person name="Jiang F."/>
            <person name="Liu L.J."/>
        </authorList>
    </citation>
    <scope>NUCLEOTIDE SEQUENCE</scope>
    <source>
        <strain evidence="18">JR1</strain>
    </source>
</reference>
<dbReference type="AlphaFoldDB" id="A0A941IZQ3"/>
<evidence type="ECO:0000256" key="12">
    <source>
        <dbReference type="ARBA" id="ARBA00023316"/>
    </source>
</evidence>
<comment type="function">
    <text evidence="14">Cell wall formation.</text>
</comment>
<dbReference type="RefSeq" id="WP_212193072.1">
    <property type="nucleotide sequence ID" value="NZ_JAGTAR010000047.1"/>
</dbReference>
<dbReference type="GO" id="GO:0009252">
    <property type="term" value="P:peptidoglycan biosynthetic process"/>
    <property type="evidence" value="ECO:0007669"/>
    <property type="project" value="UniProtKB-UniRule"/>
</dbReference>
<feature type="domain" description="Mur ligase C-terminal" evidence="16">
    <location>
        <begin position="317"/>
        <end position="442"/>
    </location>
</feature>
<feature type="domain" description="Mur ligase N-terminal catalytic" evidence="15">
    <location>
        <begin position="10"/>
        <end position="111"/>
    </location>
</feature>
<evidence type="ECO:0000256" key="11">
    <source>
        <dbReference type="ARBA" id="ARBA00023306"/>
    </source>
</evidence>
<evidence type="ECO:0000256" key="10">
    <source>
        <dbReference type="ARBA" id="ARBA00022984"/>
    </source>
</evidence>
<protein>
    <recommendedName>
        <fullName evidence="3 14">UDP-N-acetylmuramate--L-alanine ligase</fullName>
        <ecNumber evidence="3 14">6.3.2.8</ecNumber>
    </recommendedName>
    <alternativeName>
        <fullName evidence="14">UDP-N-acetylmuramoyl-L-alanine synthetase</fullName>
    </alternativeName>
</protein>
<dbReference type="GO" id="GO:0005524">
    <property type="term" value="F:ATP binding"/>
    <property type="evidence" value="ECO:0007669"/>
    <property type="project" value="UniProtKB-UniRule"/>
</dbReference>
<dbReference type="GO" id="GO:0005737">
    <property type="term" value="C:cytoplasm"/>
    <property type="evidence" value="ECO:0007669"/>
    <property type="project" value="UniProtKB-SubCell"/>
</dbReference>
<dbReference type="Gene3D" id="3.90.190.20">
    <property type="entry name" value="Mur ligase, C-terminal domain"/>
    <property type="match status" value="1"/>
</dbReference>
<reference evidence="18" key="2">
    <citation type="submission" date="2021-04" db="EMBL/GenBank/DDBJ databases">
        <authorList>
            <person name="Zhang T."/>
            <person name="Zhang Y."/>
            <person name="Lu D."/>
            <person name="Zuo D."/>
            <person name="Du Z."/>
        </authorList>
    </citation>
    <scope>NUCLEOTIDE SEQUENCE</scope>
    <source>
        <strain evidence="18">JR1</strain>
    </source>
</reference>
<dbReference type="InterPro" id="IPR050061">
    <property type="entry name" value="MurCDEF_pg_biosynth"/>
</dbReference>
<comment type="subcellular location">
    <subcellularLocation>
        <location evidence="1 14">Cytoplasm</location>
    </subcellularLocation>
</comment>
<evidence type="ECO:0000259" key="16">
    <source>
        <dbReference type="Pfam" id="PF02875"/>
    </source>
</evidence>
<keyword evidence="11 14" id="KW-0131">Cell cycle</keyword>
<organism evidence="18 19">
    <name type="scientific">Carboxylicivirga sediminis</name>
    <dbReference type="NCBI Taxonomy" id="2006564"/>
    <lineage>
        <taxon>Bacteria</taxon>
        <taxon>Pseudomonadati</taxon>
        <taxon>Bacteroidota</taxon>
        <taxon>Bacteroidia</taxon>
        <taxon>Marinilabiliales</taxon>
        <taxon>Marinilabiliaceae</taxon>
        <taxon>Carboxylicivirga</taxon>
    </lineage>
</organism>
<evidence type="ECO:0000256" key="6">
    <source>
        <dbReference type="ARBA" id="ARBA00022618"/>
    </source>
</evidence>
<accession>A0A941IZQ3</accession>
<evidence type="ECO:0000256" key="3">
    <source>
        <dbReference type="ARBA" id="ARBA00012211"/>
    </source>
</evidence>
<evidence type="ECO:0000256" key="4">
    <source>
        <dbReference type="ARBA" id="ARBA00022490"/>
    </source>
</evidence>
<evidence type="ECO:0000256" key="7">
    <source>
        <dbReference type="ARBA" id="ARBA00022741"/>
    </source>
</evidence>
<dbReference type="Gene3D" id="3.40.50.720">
    <property type="entry name" value="NAD(P)-binding Rossmann-like Domain"/>
    <property type="match status" value="1"/>
</dbReference>
<dbReference type="InterPro" id="IPR036565">
    <property type="entry name" value="Mur-like_cat_sf"/>
</dbReference>
<dbReference type="SUPFAM" id="SSF53623">
    <property type="entry name" value="MurD-like peptide ligases, catalytic domain"/>
    <property type="match status" value="1"/>
</dbReference>